<gene>
    <name evidence="1" type="ORF">Y1Q_0008034</name>
</gene>
<accession>A0A151NF72</accession>
<dbReference type="EMBL" id="AKHW03003201">
    <property type="protein sequence ID" value="KYO35466.1"/>
    <property type="molecule type" value="Genomic_DNA"/>
</dbReference>
<sequence length="106" mass="11762">MERRAGQWRGRSIPSRLWGLGERRSRQKFLPKNSGNANGILLQRIRNHRSGTEHQESFLGAHLISPEICGKSQHTSVIAHKSNGKGGSSCFSLLGLLTAISCKFCY</sequence>
<dbReference type="Proteomes" id="UP000050525">
    <property type="component" value="Unassembled WGS sequence"/>
</dbReference>
<evidence type="ECO:0000313" key="1">
    <source>
        <dbReference type="EMBL" id="KYO35466.1"/>
    </source>
</evidence>
<proteinExistence type="predicted"/>
<protein>
    <submittedName>
        <fullName evidence="1">Uncharacterized protein</fullName>
    </submittedName>
</protein>
<organism evidence="1 2">
    <name type="scientific">Alligator mississippiensis</name>
    <name type="common">American alligator</name>
    <dbReference type="NCBI Taxonomy" id="8496"/>
    <lineage>
        <taxon>Eukaryota</taxon>
        <taxon>Metazoa</taxon>
        <taxon>Chordata</taxon>
        <taxon>Craniata</taxon>
        <taxon>Vertebrata</taxon>
        <taxon>Euteleostomi</taxon>
        <taxon>Archelosauria</taxon>
        <taxon>Archosauria</taxon>
        <taxon>Crocodylia</taxon>
        <taxon>Alligatoridae</taxon>
        <taxon>Alligatorinae</taxon>
        <taxon>Alligator</taxon>
    </lineage>
</organism>
<keyword evidence="2" id="KW-1185">Reference proteome</keyword>
<reference evidence="1 2" key="1">
    <citation type="journal article" date="2012" name="Genome Biol.">
        <title>Sequencing three crocodilian genomes to illuminate the evolution of archosaurs and amniotes.</title>
        <authorList>
            <person name="St John J.A."/>
            <person name="Braun E.L."/>
            <person name="Isberg S.R."/>
            <person name="Miles L.G."/>
            <person name="Chong A.Y."/>
            <person name="Gongora J."/>
            <person name="Dalzell P."/>
            <person name="Moran C."/>
            <person name="Bed'hom B."/>
            <person name="Abzhanov A."/>
            <person name="Burgess S.C."/>
            <person name="Cooksey A.M."/>
            <person name="Castoe T.A."/>
            <person name="Crawford N.G."/>
            <person name="Densmore L.D."/>
            <person name="Drew J.C."/>
            <person name="Edwards S.V."/>
            <person name="Faircloth B.C."/>
            <person name="Fujita M.K."/>
            <person name="Greenwold M.J."/>
            <person name="Hoffmann F.G."/>
            <person name="Howard J.M."/>
            <person name="Iguchi T."/>
            <person name="Janes D.E."/>
            <person name="Khan S.Y."/>
            <person name="Kohno S."/>
            <person name="de Koning A.J."/>
            <person name="Lance S.L."/>
            <person name="McCarthy F.M."/>
            <person name="McCormack J.E."/>
            <person name="Merchant M.E."/>
            <person name="Peterson D.G."/>
            <person name="Pollock D.D."/>
            <person name="Pourmand N."/>
            <person name="Raney B.J."/>
            <person name="Roessler K.A."/>
            <person name="Sanford J.R."/>
            <person name="Sawyer R.H."/>
            <person name="Schmidt C.J."/>
            <person name="Triplett E.W."/>
            <person name="Tuberville T.D."/>
            <person name="Venegas-Anaya M."/>
            <person name="Howard J.T."/>
            <person name="Jarvis E.D."/>
            <person name="Guillette L.J.Jr."/>
            <person name="Glenn T.C."/>
            <person name="Green R.E."/>
            <person name="Ray D.A."/>
        </authorList>
    </citation>
    <scope>NUCLEOTIDE SEQUENCE [LARGE SCALE GENOMIC DNA]</scope>
    <source>
        <strain evidence="1">KSC_2009_1</strain>
    </source>
</reference>
<comment type="caution">
    <text evidence="1">The sequence shown here is derived from an EMBL/GenBank/DDBJ whole genome shotgun (WGS) entry which is preliminary data.</text>
</comment>
<evidence type="ECO:0000313" key="2">
    <source>
        <dbReference type="Proteomes" id="UP000050525"/>
    </source>
</evidence>
<dbReference type="AlphaFoldDB" id="A0A151NF72"/>
<name>A0A151NF72_ALLMI</name>